<sequence length="252" mass="28510">MEERGPYIGLQFRASTTLWRTLPWDKQRYCHIASPVTESSEGHSTILSSLLLQCVTLIDLWILNNPCIPRINPSCSDSCEAPLASALPRASFSSSSERSSSHGPGFASLNRRDGAGGWSPLVSNKYQWLQIDLGERMEVTAVATQGGYGSSDWVTSYLLMFNDGGRNWKQYRREESIWYACYAIGKDAQAMKAVVGEEALTSDDVLYLEFLQKFERNFIAQGPYENRTVYETLDIGWQLLRIFPKEMLKRIP</sequence>
<evidence type="ECO:0000313" key="5">
    <source>
        <dbReference type="Proteomes" id="UP001652580"/>
    </source>
</evidence>
<dbReference type="InterPro" id="IPR055190">
    <property type="entry name" value="ATP-synt_VA_C"/>
</dbReference>
<evidence type="ECO:0000313" key="6">
    <source>
        <dbReference type="RefSeq" id="XP_057404237.1"/>
    </source>
</evidence>
<organism evidence="5 6">
    <name type="scientific">Balaenoptera acutorostrata</name>
    <name type="common">Common minke whale</name>
    <name type="synonym">Balaena rostrata</name>
    <dbReference type="NCBI Taxonomy" id="9767"/>
    <lineage>
        <taxon>Eukaryota</taxon>
        <taxon>Metazoa</taxon>
        <taxon>Chordata</taxon>
        <taxon>Craniata</taxon>
        <taxon>Vertebrata</taxon>
        <taxon>Euteleostomi</taxon>
        <taxon>Mammalia</taxon>
        <taxon>Eutheria</taxon>
        <taxon>Laurasiatheria</taxon>
        <taxon>Artiodactyla</taxon>
        <taxon>Whippomorpha</taxon>
        <taxon>Cetacea</taxon>
        <taxon>Mysticeti</taxon>
        <taxon>Balaenopteridae</taxon>
        <taxon>Balaenoptera</taxon>
    </lineage>
</organism>
<dbReference type="PANTHER" id="PTHR43389:SF5">
    <property type="entry name" value="V-TYPE PROTON ATPASE SUBUNIT B, BRAIN ISOFORM"/>
    <property type="match status" value="1"/>
</dbReference>
<dbReference type="InterPro" id="IPR000421">
    <property type="entry name" value="FA58C"/>
</dbReference>
<evidence type="ECO:0000256" key="3">
    <source>
        <dbReference type="ARBA" id="ARBA00023065"/>
    </source>
</evidence>
<dbReference type="Pfam" id="PF00754">
    <property type="entry name" value="F5_F8_type_C"/>
    <property type="match status" value="1"/>
</dbReference>
<dbReference type="CDD" id="cd18112">
    <property type="entry name" value="ATP-synt_V_A-type_beta_C"/>
    <property type="match status" value="1"/>
</dbReference>
<reference evidence="6" key="1">
    <citation type="submission" date="2025-08" db="UniProtKB">
        <authorList>
            <consortium name="RefSeq"/>
        </authorList>
    </citation>
    <scope>IDENTIFICATION</scope>
</reference>
<keyword evidence="3" id="KW-0406">Ion transport</keyword>
<keyword evidence="5" id="KW-1185">Reference proteome</keyword>
<protein>
    <submittedName>
        <fullName evidence="6">Contactin-associated protein like 5-4-like isoform X5</fullName>
    </submittedName>
</protein>
<proteinExistence type="inferred from homology"/>
<dbReference type="PANTHER" id="PTHR43389">
    <property type="entry name" value="V-TYPE PROTON ATPASE SUBUNIT B"/>
    <property type="match status" value="1"/>
</dbReference>
<dbReference type="Pfam" id="PF22919">
    <property type="entry name" value="ATP-synt_VA_C"/>
    <property type="match status" value="1"/>
</dbReference>
<evidence type="ECO:0000256" key="2">
    <source>
        <dbReference type="ARBA" id="ARBA00022448"/>
    </source>
</evidence>
<dbReference type="PROSITE" id="PS50022">
    <property type="entry name" value="FA58C_3"/>
    <property type="match status" value="1"/>
</dbReference>
<accession>A0ABM3TQ94</accession>
<comment type="similarity">
    <text evidence="1">Belongs to the ATPase alpha/beta chains family.</text>
</comment>
<evidence type="ECO:0000259" key="4">
    <source>
        <dbReference type="PROSITE" id="PS50022"/>
    </source>
</evidence>
<dbReference type="PROSITE" id="PS01285">
    <property type="entry name" value="FA58C_1"/>
    <property type="match status" value="1"/>
</dbReference>
<dbReference type="InterPro" id="IPR008979">
    <property type="entry name" value="Galactose-bd-like_sf"/>
</dbReference>
<evidence type="ECO:0000256" key="1">
    <source>
        <dbReference type="ARBA" id="ARBA00008936"/>
    </source>
</evidence>
<dbReference type="RefSeq" id="XP_057404237.1">
    <property type="nucleotide sequence ID" value="XM_057548254.1"/>
</dbReference>
<gene>
    <name evidence="6" type="primary">LOC130708380</name>
</gene>
<dbReference type="SUPFAM" id="SSF49785">
    <property type="entry name" value="Galactose-binding domain-like"/>
    <property type="match status" value="1"/>
</dbReference>
<feature type="domain" description="F5/8 type C" evidence="4">
    <location>
        <begin position="75"/>
        <end position="172"/>
    </location>
</feature>
<dbReference type="InterPro" id="IPR022879">
    <property type="entry name" value="V-ATPase_su_B/beta"/>
</dbReference>
<name>A0ABM3TQ94_BALAC</name>
<dbReference type="GeneID" id="130708380"/>
<keyword evidence="2" id="KW-0813">Transport</keyword>
<dbReference type="Gene3D" id="2.60.120.260">
    <property type="entry name" value="Galactose-binding domain-like"/>
    <property type="match status" value="1"/>
</dbReference>
<dbReference type="Proteomes" id="UP001652580">
    <property type="component" value="Chromosome 6"/>
</dbReference>